<keyword evidence="5 6" id="KW-0472">Membrane</keyword>
<evidence type="ECO:0000313" key="9">
    <source>
        <dbReference type="EMBL" id="KAF5202276.1"/>
    </source>
</evidence>
<dbReference type="InterPro" id="IPR021940">
    <property type="entry name" value="CER1-like_C"/>
</dbReference>
<evidence type="ECO:0000259" key="8">
    <source>
        <dbReference type="Pfam" id="PF12076"/>
    </source>
</evidence>
<comment type="similarity">
    <text evidence="2">Belongs to the sterol desaturase family.</text>
</comment>
<feature type="domain" description="Fatty acid hydroxylase" evidence="7">
    <location>
        <begin position="133"/>
        <end position="272"/>
    </location>
</feature>
<dbReference type="GO" id="GO:0016020">
    <property type="term" value="C:membrane"/>
    <property type="evidence" value="ECO:0007669"/>
    <property type="project" value="UniProtKB-SubCell"/>
</dbReference>
<dbReference type="Pfam" id="PF04116">
    <property type="entry name" value="FA_hydroxylase"/>
    <property type="match status" value="1"/>
</dbReference>
<feature type="domain" description="Very-long-chain aldehyde decarbonylase CER1-like C-terminal" evidence="8">
    <location>
        <begin position="451"/>
        <end position="617"/>
    </location>
</feature>
<feature type="transmembrane region" description="Helical" evidence="6">
    <location>
        <begin position="99"/>
        <end position="114"/>
    </location>
</feature>
<dbReference type="InterPro" id="IPR050307">
    <property type="entry name" value="Sterol_Desaturase_Related"/>
</dbReference>
<comment type="caution">
    <text evidence="9">The sequence shown here is derived from an EMBL/GenBank/DDBJ whole genome shotgun (WGS) entry which is preliminary data.</text>
</comment>
<keyword evidence="4 6" id="KW-1133">Transmembrane helix</keyword>
<keyword evidence="10" id="KW-1185">Reference proteome</keyword>
<evidence type="ECO:0000259" key="7">
    <source>
        <dbReference type="Pfam" id="PF04116"/>
    </source>
</evidence>
<feature type="transmembrane region" description="Helical" evidence="6">
    <location>
        <begin position="20"/>
        <end position="38"/>
    </location>
</feature>
<reference evidence="9 10" key="1">
    <citation type="submission" date="2020-06" db="EMBL/GenBank/DDBJ databases">
        <title>Transcriptomic and genomic resources for Thalictrum thalictroides and T. hernandezii: Facilitating candidate gene discovery in an emerging model plant lineage.</title>
        <authorList>
            <person name="Arias T."/>
            <person name="Riano-Pachon D.M."/>
            <person name="Di Stilio V.S."/>
        </authorList>
    </citation>
    <scope>NUCLEOTIDE SEQUENCE [LARGE SCALE GENOMIC DNA]</scope>
    <source>
        <strain evidence="10">cv. WT478/WT964</strain>
        <tissue evidence="9">Leaves</tissue>
    </source>
</reference>
<dbReference type="InterPro" id="IPR006694">
    <property type="entry name" value="Fatty_acid_hydroxylase"/>
</dbReference>
<evidence type="ECO:0000256" key="3">
    <source>
        <dbReference type="ARBA" id="ARBA00022692"/>
    </source>
</evidence>
<feature type="transmembrane region" description="Helical" evidence="6">
    <location>
        <begin position="126"/>
        <end position="145"/>
    </location>
</feature>
<protein>
    <submittedName>
        <fullName evidence="9">Very-long-chain aldehyde decarbonylase gl1-4</fullName>
    </submittedName>
</protein>
<evidence type="ECO:0000313" key="10">
    <source>
        <dbReference type="Proteomes" id="UP000554482"/>
    </source>
</evidence>
<evidence type="ECO:0000256" key="5">
    <source>
        <dbReference type="ARBA" id="ARBA00023136"/>
    </source>
</evidence>
<gene>
    <name evidence="9" type="ORF">FRX31_008141</name>
</gene>
<organism evidence="9 10">
    <name type="scientific">Thalictrum thalictroides</name>
    <name type="common">Rue-anemone</name>
    <name type="synonym">Anemone thalictroides</name>
    <dbReference type="NCBI Taxonomy" id="46969"/>
    <lineage>
        <taxon>Eukaryota</taxon>
        <taxon>Viridiplantae</taxon>
        <taxon>Streptophyta</taxon>
        <taxon>Embryophyta</taxon>
        <taxon>Tracheophyta</taxon>
        <taxon>Spermatophyta</taxon>
        <taxon>Magnoliopsida</taxon>
        <taxon>Ranunculales</taxon>
        <taxon>Ranunculaceae</taxon>
        <taxon>Thalictroideae</taxon>
        <taxon>Thalictrum</taxon>
    </lineage>
</organism>
<proteinExistence type="inferred from homology"/>
<dbReference type="OrthoDB" id="408954at2759"/>
<accession>A0A7J6WXU1</accession>
<dbReference type="Proteomes" id="UP000554482">
    <property type="component" value="Unassembled WGS sequence"/>
</dbReference>
<dbReference type="AlphaFoldDB" id="A0A7J6WXU1"/>
<evidence type="ECO:0000256" key="1">
    <source>
        <dbReference type="ARBA" id="ARBA00004141"/>
    </source>
</evidence>
<sequence length="620" mass="71999">MASKPGPLTEWPWGFLGSNKYLVLVPLLGHAIKTLLTTEAKKRDYGLLFPFYLLVIRLIQNQLWITMSRLQNARSKHQIQFKSIEFPQVDRERHWDDQVIMYSILIYAGTLIFPQGKHLPLWNTKGAVIITLLHIGPVEFVYYWAHRALHHHYLYNCYHSHHHSSFVTEPITATVHPFAEHILYLLIFSLPVMVAVFLRAGSIGAIGGYIVWNDFMNNVGHCNFEFVPRWAFKVIPFLKYLMYTPSYHSLHHSQIHTNFSLFMPLYDYMYGTMDKTTDHLYEISTIGREDKVDVVHLTHPTSLDSIYQLRLGFSYLASQPYMSKWYLWPMWPVTVFLMLVIWMFDCTFTVEKHKLDKLKMQVWAIPRYSFHYSMVPQKKPINNLIEKAILEAESRGVKVISLGLLNQGEELNKNGEIYLQKNDKLKIRVVDGSTLAAAVILNTIPKEAPQVLIAGHITKTCYIVALELCKKGSQVIVQRPDEFKKLSSRVPSEFQDCMVRVSSSNRFKCKVWLVDNELNEREQRRAPTGTMFIPFSLFPVKETRKDCVYHSTPSMMIPPKLENVHSCENWLPRRVMSAWRVAGILHALEGWEWHECGSAVLDINKVWLSALNHGFQPLHI</sequence>
<feature type="transmembrane region" description="Helical" evidence="6">
    <location>
        <begin position="182"/>
        <end position="212"/>
    </location>
</feature>
<keyword evidence="3 6" id="KW-0812">Transmembrane</keyword>
<dbReference type="PANTHER" id="PTHR11863">
    <property type="entry name" value="STEROL DESATURASE"/>
    <property type="match status" value="1"/>
</dbReference>
<dbReference type="GO" id="GO:0008610">
    <property type="term" value="P:lipid biosynthetic process"/>
    <property type="evidence" value="ECO:0007669"/>
    <property type="project" value="InterPro"/>
</dbReference>
<dbReference type="Pfam" id="PF12076">
    <property type="entry name" value="CER1-like_C"/>
    <property type="match status" value="1"/>
</dbReference>
<dbReference type="EMBL" id="JABWDY010008358">
    <property type="protein sequence ID" value="KAF5202276.1"/>
    <property type="molecule type" value="Genomic_DNA"/>
</dbReference>
<evidence type="ECO:0000256" key="4">
    <source>
        <dbReference type="ARBA" id="ARBA00022989"/>
    </source>
</evidence>
<evidence type="ECO:0000256" key="2">
    <source>
        <dbReference type="ARBA" id="ARBA00009324"/>
    </source>
</evidence>
<dbReference type="GO" id="GO:0005506">
    <property type="term" value="F:iron ion binding"/>
    <property type="evidence" value="ECO:0007669"/>
    <property type="project" value="InterPro"/>
</dbReference>
<comment type="subcellular location">
    <subcellularLocation>
        <location evidence="1">Membrane</location>
        <topology evidence="1">Multi-pass membrane protein</topology>
    </subcellularLocation>
</comment>
<feature type="transmembrane region" description="Helical" evidence="6">
    <location>
        <begin position="45"/>
        <end position="65"/>
    </location>
</feature>
<dbReference type="GO" id="GO:0016491">
    <property type="term" value="F:oxidoreductase activity"/>
    <property type="evidence" value="ECO:0007669"/>
    <property type="project" value="InterPro"/>
</dbReference>
<feature type="transmembrane region" description="Helical" evidence="6">
    <location>
        <begin position="325"/>
        <end position="344"/>
    </location>
</feature>
<name>A0A7J6WXU1_THATH</name>
<evidence type="ECO:0000256" key="6">
    <source>
        <dbReference type="SAM" id="Phobius"/>
    </source>
</evidence>